<gene>
    <name evidence="1" type="ORF">A2Z22_00710</name>
</gene>
<dbReference type="AlphaFoldDB" id="A0A1F7XA60"/>
<reference evidence="1 2" key="1">
    <citation type="journal article" date="2016" name="Nat. Commun.">
        <title>Thousands of microbial genomes shed light on interconnected biogeochemical processes in an aquifer system.</title>
        <authorList>
            <person name="Anantharaman K."/>
            <person name="Brown C.T."/>
            <person name="Hug L.A."/>
            <person name="Sharon I."/>
            <person name="Castelle C.J."/>
            <person name="Probst A.J."/>
            <person name="Thomas B.C."/>
            <person name="Singh A."/>
            <person name="Wilkins M.J."/>
            <person name="Karaoz U."/>
            <person name="Brodie E.L."/>
            <person name="Williams K.H."/>
            <person name="Hubbard S.S."/>
            <person name="Banfield J.F."/>
        </authorList>
    </citation>
    <scope>NUCLEOTIDE SEQUENCE [LARGE SCALE GENOMIC DNA]</scope>
</reference>
<organism evidence="1 2">
    <name type="scientific">Candidatus Woesebacteria bacterium RBG_16_34_12</name>
    <dbReference type="NCBI Taxonomy" id="1802480"/>
    <lineage>
        <taxon>Bacteria</taxon>
        <taxon>Candidatus Woeseibacteriota</taxon>
    </lineage>
</organism>
<name>A0A1F7XA60_9BACT</name>
<evidence type="ECO:0000313" key="2">
    <source>
        <dbReference type="Proteomes" id="UP000177053"/>
    </source>
</evidence>
<evidence type="ECO:0000313" key="1">
    <source>
        <dbReference type="EMBL" id="OGM11225.1"/>
    </source>
</evidence>
<dbReference type="Proteomes" id="UP000177053">
    <property type="component" value="Unassembled WGS sequence"/>
</dbReference>
<sequence length="73" mass="8270">MTRIKKIRITNIPPKPGAFSVILGIVSFAYLDLASIKGDSHQGETLWVEGFFMEIKMSHHIAYFLLQNGSKYI</sequence>
<accession>A0A1F7XA60</accession>
<proteinExistence type="predicted"/>
<dbReference type="EMBL" id="MGFS01000023">
    <property type="protein sequence ID" value="OGM11225.1"/>
    <property type="molecule type" value="Genomic_DNA"/>
</dbReference>
<comment type="caution">
    <text evidence="1">The sequence shown here is derived from an EMBL/GenBank/DDBJ whole genome shotgun (WGS) entry which is preliminary data.</text>
</comment>
<protein>
    <submittedName>
        <fullName evidence="1">Uncharacterized protein</fullName>
    </submittedName>
</protein>